<accession>A0A812UAW1</accession>
<dbReference type="Gene3D" id="2.30.29.30">
    <property type="entry name" value="Pleckstrin-homology domain (PH domain)/Phosphotyrosine-binding domain (PTB)"/>
    <property type="match status" value="1"/>
</dbReference>
<comment type="caution">
    <text evidence="3">The sequence shown here is derived from an EMBL/GenBank/DDBJ whole genome shotgun (WGS) entry which is preliminary data.</text>
</comment>
<evidence type="ECO:0000313" key="4">
    <source>
        <dbReference type="Proteomes" id="UP000604046"/>
    </source>
</evidence>
<dbReference type="OrthoDB" id="414160at2759"/>
<feature type="region of interest" description="Disordered" evidence="1">
    <location>
        <begin position="68"/>
        <end position="102"/>
    </location>
</feature>
<sequence>MGGVAPCAGEQCCASEPLGTFAEVRHNCGFKEEIVPQIVKHSALEPKYEKTLAQCLATSPAGHSDVFLGSSVFQPPRGSPSPASRRNREVHGELEESPRSQEEREVTTLRLLLKRFVQETVRGQSYQVLVADGSAEPCKLLLAPNLQYFQLVTDGVIHDVPLKSIKDICPGRTIQTKHTPVDLDDHCATLVLRNNECVTFRLTCIRERDEFIRCVKVLALALD</sequence>
<protein>
    <submittedName>
        <fullName evidence="3">RAB23 protein</fullName>
    </submittedName>
</protein>
<reference evidence="3" key="1">
    <citation type="submission" date="2021-02" db="EMBL/GenBank/DDBJ databases">
        <authorList>
            <person name="Dougan E. K."/>
            <person name="Rhodes N."/>
            <person name="Thang M."/>
            <person name="Chan C."/>
        </authorList>
    </citation>
    <scope>NUCLEOTIDE SEQUENCE</scope>
</reference>
<dbReference type="Proteomes" id="UP000604046">
    <property type="component" value="Unassembled WGS sequence"/>
</dbReference>
<proteinExistence type="predicted"/>
<organism evidence="3 4">
    <name type="scientific">Symbiodinium natans</name>
    <dbReference type="NCBI Taxonomy" id="878477"/>
    <lineage>
        <taxon>Eukaryota</taxon>
        <taxon>Sar</taxon>
        <taxon>Alveolata</taxon>
        <taxon>Dinophyceae</taxon>
        <taxon>Suessiales</taxon>
        <taxon>Symbiodiniaceae</taxon>
        <taxon>Symbiodinium</taxon>
    </lineage>
</organism>
<evidence type="ECO:0000259" key="2">
    <source>
        <dbReference type="Pfam" id="PF18161"/>
    </source>
</evidence>
<dbReference type="InterPro" id="IPR041316">
    <property type="entry name" value="ISP1_C"/>
</dbReference>
<keyword evidence="4" id="KW-1185">Reference proteome</keyword>
<evidence type="ECO:0000313" key="3">
    <source>
        <dbReference type="EMBL" id="CAE7559450.1"/>
    </source>
</evidence>
<dbReference type="Pfam" id="PF18161">
    <property type="entry name" value="ISP1_C"/>
    <property type="match status" value="1"/>
</dbReference>
<dbReference type="EMBL" id="CAJNDS010002662">
    <property type="protein sequence ID" value="CAE7559450.1"/>
    <property type="molecule type" value="Genomic_DNA"/>
</dbReference>
<evidence type="ECO:0000256" key="1">
    <source>
        <dbReference type="SAM" id="MobiDB-lite"/>
    </source>
</evidence>
<feature type="compositionally biased region" description="Basic and acidic residues" evidence="1">
    <location>
        <begin position="86"/>
        <end position="102"/>
    </location>
</feature>
<dbReference type="AlphaFoldDB" id="A0A812UAW1"/>
<name>A0A812UAW1_9DINO</name>
<dbReference type="InterPro" id="IPR011993">
    <property type="entry name" value="PH-like_dom_sf"/>
</dbReference>
<gene>
    <name evidence="3" type="primary">RAB23</name>
    <name evidence="3" type="ORF">SNAT2548_LOCUS31521</name>
</gene>
<feature type="domain" description="ISP1 C-terminal" evidence="2">
    <location>
        <begin position="119"/>
        <end position="213"/>
    </location>
</feature>